<evidence type="ECO:0000313" key="1">
    <source>
        <dbReference type="EMBL" id="KEY19916.1"/>
    </source>
</evidence>
<protein>
    <submittedName>
        <fullName evidence="2">Uncharacterized protein</fullName>
    </submittedName>
</protein>
<evidence type="ECO:0000313" key="3">
    <source>
        <dbReference type="Proteomes" id="UP000028349"/>
    </source>
</evidence>
<dbReference type="AlphaFoldDB" id="A0A3S4VBS2"/>
<evidence type="ECO:0000313" key="2">
    <source>
        <dbReference type="EMBL" id="VEH96103.1"/>
    </source>
</evidence>
<dbReference type="RefSeq" id="WP_034716415.1">
    <property type="nucleotide sequence ID" value="NZ_FOIX01000002.1"/>
</dbReference>
<reference evidence="2 4" key="2">
    <citation type="submission" date="2018-12" db="EMBL/GenBank/DDBJ databases">
        <authorList>
            <consortium name="Pathogen Informatics"/>
        </authorList>
    </citation>
    <scope>NUCLEOTIDE SEQUENCE [LARGE SCALE GENOMIC DNA]</scope>
    <source>
        <strain evidence="2 4">NCTC13489</strain>
    </source>
</reference>
<keyword evidence="3" id="KW-1185">Reference proteome</keyword>
<name>A0A3S4VBS2_9FLAO</name>
<gene>
    <name evidence="1" type="ORF">HY04_01455</name>
    <name evidence="2" type="ORF">NCTC13489_00335</name>
</gene>
<dbReference type="OrthoDB" id="5649947at2"/>
<dbReference type="STRING" id="266748.HY04_01455"/>
<sequence>MLNFPIKSNRIISNHFLELGLNDFKSAAEYIQFLPYKRNSVKENELCVFKDLGGTCSTKHSLLKNLAIENHFSQLKLMLGIFMMNENNTPKMTEVLKKYGLRELPEAHNYLKYKNEIFDFTRKNFSPENFINDLIEEIEIQPSQITDFKVAYHRNFLINYLKDNPNIPYSLEDFWKIREKCIFVLQQ</sequence>
<dbReference type="Proteomes" id="UP000270036">
    <property type="component" value="Chromosome"/>
</dbReference>
<dbReference type="EMBL" id="JPEP01000001">
    <property type="protein sequence ID" value="KEY19916.1"/>
    <property type="molecule type" value="Genomic_DNA"/>
</dbReference>
<proteinExistence type="predicted"/>
<evidence type="ECO:0000313" key="4">
    <source>
        <dbReference type="Proteomes" id="UP000270036"/>
    </source>
</evidence>
<dbReference type="Proteomes" id="UP000028349">
    <property type="component" value="Unassembled WGS sequence"/>
</dbReference>
<reference evidence="1 3" key="1">
    <citation type="submission" date="2014-07" db="EMBL/GenBank/DDBJ databases">
        <authorList>
            <person name="Pisani N.G."/>
            <person name="Newman J.D."/>
        </authorList>
    </citation>
    <scope>NUCLEOTIDE SEQUENCE [LARGE SCALE GENOMIC DNA]</scope>
    <source>
        <strain evidence="1 3">LMG 24720</strain>
    </source>
</reference>
<dbReference type="EMBL" id="LR134441">
    <property type="protein sequence ID" value="VEH96103.1"/>
    <property type="molecule type" value="Genomic_DNA"/>
</dbReference>
<accession>A0A3S4VBS2</accession>
<organism evidence="2 4">
    <name type="scientific">Kaistella antarctica</name>
    <dbReference type="NCBI Taxonomy" id="266748"/>
    <lineage>
        <taxon>Bacteria</taxon>
        <taxon>Pseudomonadati</taxon>
        <taxon>Bacteroidota</taxon>
        <taxon>Flavobacteriia</taxon>
        <taxon>Flavobacteriales</taxon>
        <taxon>Weeksellaceae</taxon>
        <taxon>Chryseobacterium group</taxon>
        <taxon>Kaistella</taxon>
    </lineage>
</organism>
<dbReference type="KEGG" id="cant:NCTC13489_00335"/>